<dbReference type="GO" id="GO:0005819">
    <property type="term" value="C:spindle"/>
    <property type="evidence" value="ECO:0007669"/>
    <property type="project" value="InterPro"/>
</dbReference>
<dbReference type="GO" id="GO:0060236">
    <property type="term" value="P:regulation of mitotic spindle organization"/>
    <property type="evidence" value="ECO:0007669"/>
    <property type="project" value="InterPro"/>
</dbReference>
<dbReference type="InterPro" id="IPR009675">
    <property type="entry name" value="TPX2_fam"/>
</dbReference>
<dbReference type="GO" id="GO:0005874">
    <property type="term" value="C:microtubule"/>
    <property type="evidence" value="ECO:0007669"/>
    <property type="project" value="InterPro"/>
</dbReference>
<comment type="caution">
    <text evidence="1">The sequence shown here is derived from an EMBL/GenBank/DDBJ whole genome shotgun (WGS) entry which is preliminary data.</text>
</comment>
<dbReference type="PANTHER" id="PTHR14326:SF15">
    <property type="entry name" value="OS06G0130200 PROTEIN"/>
    <property type="match status" value="1"/>
</dbReference>
<dbReference type="STRING" id="29655.A0A0K9NZW2"/>
<name>A0A0K9NZW2_ZOSMR</name>
<dbReference type="EMBL" id="LFYR01001368">
    <property type="protein sequence ID" value="KMZ62351.1"/>
    <property type="molecule type" value="Genomic_DNA"/>
</dbReference>
<dbReference type="PANTHER" id="PTHR14326">
    <property type="entry name" value="TARGETING PROTEIN FOR XKLP2"/>
    <property type="match status" value="1"/>
</dbReference>
<dbReference type="OrthoDB" id="1684416at2759"/>
<proteinExistence type="predicted"/>
<sequence length="115" mass="13004">MEGNVEMEDAFDSKKGDGVFVVGYEVDFDYEFDASKCFDFSREETEMEARVAEMWFQTARGHDPSPLVAKTSTGVDFLKDNINVSPKLKILDDTTHKTERGTILTEVDECYKGSN</sequence>
<dbReference type="Proteomes" id="UP000036987">
    <property type="component" value="Unassembled WGS sequence"/>
</dbReference>
<protein>
    <recommendedName>
        <fullName evidence="3">TPX2 central domain-containing protein</fullName>
    </recommendedName>
</protein>
<gene>
    <name evidence="1" type="ORF">ZOSMA_46G00180</name>
</gene>
<evidence type="ECO:0000313" key="1">
    <source>
        <dbReference type="EMBL" id="KMZ62351.1"/>
    </source>
</evidence>
<evidence type="ECO:0000313" key="2">
    <source>
        <dbReference type="Proteomes" id="UP000036987"/>
    </source>
</evidence>
<accession>A0A0K9NZW2</accession>
<organism evidence="1 2">
    <name type="scientific">Zostera marina</name>
    <name type="common">Eelgrass</name>
    <dbReference type="NCBI Taxonomy" id="29655"/>
    <lineage>
        <taxon>Eukaryota</taxon>
        <taxon>Viridiplantae</taxon>
        <taxon>Streptophyta</taxon>
        <taxon>Embryophyta</taxon>
        <taxon>Tracheophyta</taxon>
        <taxon>Spermatophyta</taxon>
        <taxon>Magnoliopsida</taxon>
        <taxon>Liliopsida</taxon>
        <taxon>Zosteraceae</taxon>
        <taxon>Zostera</taxon>
    </lineage>
</organism>
<dbReference type="AlphaFoldDB" id="A0A0K9NZW2"/>
<reference evidence="2" key="1">
    <citation type="journal article" date="2016" name="Nature">
        <title>The genome of the seagrass Zostera marina reveals angiosperm adaptation to the sea.</title>
        <authorList>
            <person name="Olsen J.L."/>
            <person name="Rouze P."/>
            <person name="Verhelst B."/>
            <person name="Lin Y.-C."/>
            <person name="Bayer T."/>
            <person name="Collen J."/>
            <person name="Dattolo E."/>
            <person name="De Paoli E."/>
            <person name="Dittami S."/>
            <person name="Maumus F."/>
            <person name="Michel G."/>
            <person name="Kersting A."/>
            <person name="Lauritano C."/>
            <person name="Lohaus R."/>
            <person name="Toepel M."/>
            <person name="Tonon T."/>
            <person name="Vanneste K."/>
            <person name="Amirebrahimi M."/>
            <person name="Brakel J."/>
            <person name="Bostroem C."/>
            <person name="Chovatia M."/>
            <person name="Grimwood J."/>
            <person name="Jenkins J.W."/>
            <person name="Jueterbock A."/>
            <person name="Mraz A."/>
            <person name="Stam W.T."/>
            <person name="Tice H."/>
            <person name="Bornberg-Bauer E."/>
            <person name="Green P.J."/>
            <person name="Pearson G.A."/>
            <person name="Procaccini G."/>
            <person name="Duarte C.M."/>
            <person name="Schmutz J."/>
            <person name="Reusch T.B.H."/>
            <person name="Van de Peer Y."/>
        </authorList>
    </citation>
    <scope>NUCLEOTIDE SEQUENCE [LARGE SCALE GENOMIC DNA]</scope>
    <source>
        <strain evidence="2">cv. Finnish</strain>
    </source>
</reference>
<keyword evidence="2" id="KW-1185">Reference proteome</keyword>
<evidence type="ECO:0008006" key="3">
    <source>
        <dbReference type="Google" id="ProtNLM"/>
    </source>
</evidence>